<dbReference type="EMBL" id="CADIKI010000010">
    <property type="protein sequence ID" value="CAB3794528.1"/>
    <property type="molecule type" value="Genomic_DNA"/>
</dbReference>
<dbReference type="RefSeq" id="WP_175161732.1">
    <property type="nucleotide sequence ID" value="NZ_CADIKI010000010.1"/>
</dbReference>
<keyword evidence="2" id="KW-1185">Reference proteome</keyword>
<evidence type="ECO:0000313" key="1">
    <source>
        <dbReference type="EMBL" id="CAB3794528.1"/>
    </source>
</evidence>
<gene>
    <name evidence="1" type="ORF">LMG27177_03649</name>
</gene>
<accession>A0A6J5G9H0</accession>
<sequence length="108" mass="12214">MHQLPVFTAEVPHEAIHFVSMGERTPVPEQQEIFQLLHNTKIGLTLSAIDNVGYEFRQEITLYPGDFRTPTISPRTAHIFAGTNSPFAGMARWMIKNHPSSKLVKKTL</sequence>
<dbReference type="AlphaFoldDB" id="A0A6J5G9H0"/>
<reference evidence="1 2" key="1">
    <citation type="submission" date="2020-04" db="EMBL/GenBank/DDBJ databases">
        <authorList>
            <person name="De Canck E."/>
        </authorList>
    </citation>
    <scope>NUCLEOTIDE SEQUENCE [LARGE SCALE GENOMIC DNA]</scope>
    <source>
        <strain evidence="1 2">LMG 27177</strain>
    </source>
</reference>
<organism evidence="1 2">
    <name type="scientific">Paraburkholderia fynbosensis</name>
    <dbReference type="NCBI Taxonomy" id="1200993"/>
    <lineage>
        <taxon>Bacteria</taxon>
        <taxon>Pseudomonadati</taxon>
        <taxon>Pseudomonadota</taxon>
        <taxon>Betaproteobacteria</taxon>
        <taxon>Burkholderiales</taxon>
        <taxon>Burkholderiaceae</taxon>
        <taxon>Paraburkholderia</taxon>
    </lineage>
</organism>
<protein>
    <submittedName>
        <fullName evidence="1">Uncharacterized protein</fullName>
    </submittedName>
</protein>
<evidence type="ECO:0000313" key="2">
    <source>
        <dbReference type="Proteomes" id="UP000494252"/>
    </source>
</evidence>
<name>A0A6J5G9H0_9BURK</name>
<dbReference type="Proteomes" id="UP000494252">
    <property type="component" value="Unassembled WGS sequence"/>
</dbReference>
<proteinExistence type="predicted"/>